<feature type="transmembrane region" description="Helical" evidence="2">
    <location>
        <begin position="61"/>
        <end position="81"/>
    </location>
</feature>
<dbReference type="RefSeq" id="WP_161824838.1">
    <property type="nucleotide sequence ID" value="NZ_WVIC01000012.1"/>
</dbReference>
<dbReference type="AlphaFoldDB" id="A0A8K1ZYJ3"/>
<feature type="coiled-coil region" evidence="1">
    <location>
        <begin position="18"/>
        <end position="52"/>
    </location>
</feature>
<dbReference type="Proteomes" id="UP000607397">
    <property type="component" value="Unassembled WGS sequence"/>
</dbReference>
<gene>
    <name evidence="3" type="ORF">GS597_07500</name>
</gene>
<proteinExistence type="predicted"/>
<keyword evidence="2" id="KW-1133">Transmembrane helix</keyword>
<accession>A0A8K1ZYJ3</accession>
<keyword evidence="2" id="KW-0812">Transmembrane</keyword>
<evidence type="ECO:0000256" key="2">
    <source>
        <dbReference type="SAM" id="Phobius"/>
    </source>
</evidence>
<keyword evidence="2" id="KW-0472">Membrane</keyword>
<organism evidence="3 4">
    <name type="scientific">Petrachloros mirabilis ULC683</name>
    <dbReference type="NCBI Taxonomy" id="2781853"/>
    <lineage>
        <taxon>Bacteria</taxon>
        <taxon>Bacillati</taxon>
        <taxon>Cyanobacteriota</taxon>
        <taxon>Cyanophyceae</taxon>
        <taxon>Synechococcales</taxon>
        <taxon>Petrachlorosaceae</taxon>
        <taxon>Petrachloros</taxon>
        <taxon>Petrachloros mirabilis</taxon>
    </lineage>
</organism>
<dbReference type="EMBL" id="WVIC01000012">
    <property type="protein sequence ID" value="NCJ06356.1"/>
    <property type="molecule type" value="Genomic_DNA"/>
</dbReference>
<evidence type="ECO:0000256" key="1">
    <source>
        <dbReference type="SAM" id="Coils"/>
    </source>
</evidence>
<name>A0A8K1ZYJ3_9CYAN</name>
<keyword evidence="1" id="KW-0175">Coiled coil</keyword>
<evidence type="ECO:0000313" key="3">
    <source>
        <dbReference type="EMBL" id="NCJ06356.1"/>
    </source>
</evidence>
<comment type="caution">
    <text evidence="3">The sequence shown here is derived from an EMBL/GenBank/DDBJ whole genome shotgun (WGS) entry which is preliminary data.</text>
</comment>
<evidence type="ECO:0000313" key="4">
    <source>
        <dbReference type="Proteomes" id="UP000607397"/>
    </source>
</evidence>
<sequence length="98" mass="10905">MTSTPDREPTLQDLANGLKQLISDQQSTNERLRALTKDLEISNSRMDKWEKRFFQLSRDNLIIARTVIIAAASVVILGSVLDKAEVLILGLARLLGKA</sequence>
<reference evidence="3" key="1">
    <citation type="submission" date="2019-12" db="EMBL/GenBank/DDBJ databases">
        <title>High-Quality draft genome sequences of three cyanobacteria isolated from the limestone walls of the Old Cathedral of Coimbra.</title>
        <authorList>
            <person name="Tiago I."/>
            <person name="Soares F."/>
            <person name="Portugal A."/>
        </authorList>
    </citation>
    <scope>NUCLEOTIDE SEQUENCE [LARGE SCALE GENOMIC DNA]</scope>
    <source>
        <strain evidence="3">C</strain>
    </source>
</reference>
<protein>
    <submittedName>
        <fullName evidence="3">Uncharacterized protein</fullName>
    </submittedName>
</protein>
<keyword evidence="4" id="KW-1185">Reference proteome</keyword>